<reference evidence="3" key="1">
    <citation type="submission" date="2021-05" db="EMBL/GenBank/DDBJ databases">
        <authorList>
            <person name="Alioto T."/>
            <person name="Alioto T."/>
            <person name="Gomez Garrido J."/>
        </authorList>
    </citation>
    <scope>NUCLEOTIDE SEQUENCE</scope>
</reference>
<protein>
    <submittedName>
        <fullName evidence="3">Uncharacterized protein</fullName>
    </submittedName>
</protein>
<keyword evidence="2" id="KW-0732">Signal</keyword>
<feature type="chain" id="PRO_5036262350" evidence="2">
    <location>
        <begin position="23"/>
        <end position="245"/>
    </location>
</feature>
<name>A0A8D8VY15_9HEMI</name>
<dbReference type="EMBL" id="HBUF01439868">
    <property type="protein sequence ID" value="CAG6742844.1"/>
    <property type="molecule type" value="Transcribed_RNA"/>
</dbReference>
<evidence type="ECO:0000256" key="1">
    <source>
        <dbReference type="SAM" id="MobiDB-lite"/>
    </source>
</evidence>
<dbReference type="EMBL" id="HBUF01439867">
    <property type="protein sequence ID" value="CAG6742843.1"/>
    <property type="molecule type" value="Transcribed_RNA"/>
</dbReference>
<feature type="compositionally biased region" description="Basic and acidic residues" evidence="1">
    <location>
        <begin position="31"/>
        <end position="45"/>
    </location>
</feature>
<dbReference type="AlphaFoldDB" id="A0A8D8VY15"/>
<feature type="signal peptide" evidence="2">
    <location>
        <begin position="1"/>
        <end position="22"/>
    </location>
</feature>
<evidence type="ECO:0000256" key="2">
    <source>
        <dbReference type="SAM" id="SignalP"/>
    </source>
</evidence>
<accession>A0A8D8VY15</accession>
<sequence>MLVSQMKIILSLVVIFVALVQCLPSSTQNTADKKPSDNNISREEPTWITITTDDDNPNGAKAGESGAKPPKGQYTLKFVPLIRIIASFLPRILSRFTQRIQGGRSLHSGLDAHSLEQARVQAITQIFAGLECNTQHLGRWADPSNTGQFFECAVNVDSLPECNDVPPNVSRQIIREMNMKHRSLRSINPSSPTGQNRLIKSKSSSSPVLVYKVSPCVSLVLHVCSPEHVYSSRLQHCIPTVPISL</sequence>
<dbReference type="EMBL" id="HBUF01103812">
    <property type="protein sequence ID" value="CAG6638747.1"/>
    <property type="molecule type" value="Transcribed_RNA"/>
</dbReference>
<evidence type="ECO:0000313" key="3">
    <source>
        <dbReference type="EMBL" id="CAG6638748.1"/>
    </source>
</evidence>
<feature type="region of interest" description="Disordered" evidence="1">
    <location>
        <begin position="27"/>
        <end position="69"/>
    </location>
</feature>
<dbReference type="EMBL" id="HBUF01103813">
    <property type="protein sequence ID" value="CAG6638748.1"/>
    <property type="molecule type" value="Transcribed_RNA"/>
</dbReference>
<proteinExistence type="predicted"/>
<organism evidence="3">
    <name type="scientific">Cacopsylla melanoneura</name>
    <dbReference type="NCBI Taxonomy" id="428564"/>
    <lineage>
        <taxon>Eukaryota</taxon>
        <taxon>Metazoa</taxon>
        <taxon>Ecdysozoa</taxon>
        <taxon>Arthropoda</taxon>
        <taxon>Hexapoda</taxon>
        <taxon>Insecta</taxon>
        <taxon>Pterygota</taxon>
        <taxon>Neoptera</taxon>
        <taxon>Paraneoptera</taxon>
        <taxon>Hemiptera</taxon>
        <taxon>Sternorrhyncha</taxon>
        <taxon>Psylloidea</taxon>
        <taxon>Psyllidae</taxon>
        <taxon>Psyllinae</taxon>
        <taxon>Cacopsylla</taxon>
    </lineage>
</organism>